<dbReference type="InterPro" id="IPR033469">
    <property type="entry name" value="CYTH-like_dom_sf"/>
</dbReference>
<dbReference type="SUPFAM" id="SSF55154">
    <property type="entry name" value="CYTH-like phosphatases"/>
    <property type="match status" value="1"/>
</dbReference>
<proteinExistence type="predicted"/>
<dbReference type="SMART" id="SM00880">
    <property type="entry name" value="CHAD"/>
    <property type="match status" value="1"/>
</dbReference>
<dbReference type="Gene3D" id="2.40.320.10">
    <property type="entry name" value="Hypothetical Protein Pfu-838710-001"/>
    <property type="match status" value="1"/>
</dbReference>
<keyword evidence="4" id="KW-1185">Reference proteome</keyword>
<gene>
    <name evidence="3" type="primary">ygiF</name>
    <name evidence="3" type="ORF">GCM10007094_29420</name>
</gene>
<dbReference type="PROSITE" id="PS51707">
    <property type="entry name" value="CYTH"/>
    <property type="match status" value="1"/>
</dbReference>
<accession>A0ABQ3EGG5</accession>
<evidence type="ECO:0000313" key="3">
    <source>
        <dbReference type="EMBL" id="GHB38186.1"/>
    </source>
</evidence>
<dbReference type="InterPro" id="IPR039013">
    <property type="entry name" value="YgiF"/>
</dbReference>
<dbReference type="RefSeq" id="WP_189437561.1">
    <property type="nucleotide sequence ID" value="NZ_BMXE01000005.1"/>
</dbReference>
<dbReference type="SMART" id="SM01118">
    <property type="entry name" value="CYTH"/>
    <property type="match status" value="1"/>
</dbReference>
<evidence type="ECO:0000313" key="4">
    <source>
        <dbReference type="Proteomes" id="UP000637980"/>
    </source>
</evidence>
<feature type="domain" description="CHAD" evidence="2">
    <location>
        <begin position="223"/>
        <end position="518"/>
    </location>
</feature>
<name>A0ABQ3EGG5_9HYPH</name>
<dbReference type="InterPro" id="IPR038186">
    <property type="entry name" value="CHAD_dom_sf"/>
</dbReference>
<dbReference type="CDD" id="cd07756">
    <property type="entry name" value="CYTH-like_Pase_CHAD"/>
    <property type="match status" value="1"/>
</dbReference>
<dbReference type="InterPro" id="IPR023577">
    <property type="entry name" value="CYTH_domain"/>
</dbReference>
<protein>
    <submittedName>
        <fullName evidence="3">CHAD domain-containing protein</fullName>
    </submittedName>
</protein>
<feature type="domain" description="CYTH" evidence="1">
    <location>
        <begin position="1"/>
        <end position="204"/>
    </location>
</feature>
<dbReference type="Pfam" id="PF01928">
    <property type="entry name" value="CYTH"/>
    <property type="match status" value="1"/>
</dbReference>
<dbReference type="EMBL" id="BMXE01000005">
    <property type="protein sequence ID" value="GHB38186.1"/>
    <property type="molecule type" value="Genomic_DNA"/>
</dbReference>
<reference evidence="4" key="1">
    <citation type="journal article" date="2019" name="Int. J. Syst. Evol. Microbiol.">
        <title>The Global Catalogue of Microorganisms (GCM) 10K type strain sequencing project: providing services to taxonomists for standard genome sequencing and annotation.</title>
        <authorList>
            <consortium name="The Broad Institute Genomics Platform"/>
            <consortium name="The Broad Institute Genome Sequencing Center for Infectious Disease"/>
            <person name="Wu L."/>
            <person name="Ma J."/>
        </authorList>
    </citation>
    <scope>NUCLEOTIDE SEQUENCE [LARGE SCALE GENOMIC DNA]</scope>
    <source>
        <strain evidence="4">KCTC 12861</strain>
    </source>
</reference>
<dbReference type="Gene3D" id="1.40.20.10">
    <property type="entry name" value="CHAD domain"/>
    <property type="match status" value="1"/>
</dbReference>
<sequence>MHEIELKLSVDEATLEQLAKAKPPKGFAVSEQSIKQLRSVYYDTPEHTLKNERIALRTRYNGTNWLQTIKQGGGMQSGLSKRIELEFPIDGIEPDFDAVPDEDIRNKLVALLEDKNWGILFETAISRRLAYYTDKAGAKIEVAFDSGAAKTKSDEHPIHEVELELMEGPVESLYKLAAALMKDRPILFSNTNKAGIGYRLASGKPPELRAEALHSSPIELAPEDSASSALQKILGECLNQIVANRSCVLQQNISEGPHQLRVGLRRLRSAINIYKSALSRNKVFAELDTSAQQLATTAGNQRDIDVLVEDIITPVIPLLPETHSVTPLLEAIELAHAEAQAELRRELINPNLNDFLLQLGELAQSPSWKENLGLSKSKKKFAQPVKTFAQNALTKRWTICEKQAENLQDLTIEQRHELRKALKKMRYTVEFFRSLYEPEDLRVFLKCLKRLQNTFGYLNDVAMADRLVAMKLPQSLQNNEVSAVIGFVAGWHQARADHAWLTAQERWNAAVEAPRYWL</sequence>
<dbReference type="Proteomes" id="UP000637980">
    <property type="component" value="Unassembled WGS sequence"/>
</dbReference>
<comment type="caution">
    <text evidence="3">The sequence shown here is derived from an EMBL/GenBank/DDBJ whole genome shotgun (WGS) entry which is preliminary data.</text>
</comment>
<dbReference type="InterPro" id="IPR007899">
    <property type="entry name" value="CHAD_dom"/>
</dbReference>
<dbReference type="Pfam" id="PF05235">
    <property type="entry name" value="CHAD"/>
    <property type="match status" value="1"/>
</dbReference>
<dbReference type="PANTHER" id="PTHR39569">
    <property type="entry name" value="INORGANIC TRIPHOSPHATASE"/>
    <property type="match status" value="1"/>
</dbReference>
<dbReference type="PANTHER" id="PTHR39569:SF1">
    <property type="entry name" value="INORGANIC TRIPHOSPHATASE"/>
    <property type="match status" value="1"/>
</dbReference>
<evidence type="ECO:0000259" key="2">
    <source>
        <dbReference type="PROSITE" id="PS51708"/>
    </source>
</evidence>
<organism evidence="3 4">
    <name type="scientific">Pseudovibrio japonicus</name>
    <dbReference type="NCBI Taxonomy" id="366534"/>
    <lineage>
        <taxon>Bacteria</taxon>
        <taxon>Pseudomonadati</taxon>
        <taxon>Pseudomonadota</taxon>
        <taxon>Alphaproteobacteria</taxon>
        <taxon>Hyphomicrobiales</taxon>
        <taxon>Stappiaceae</taxon>
        <taxon>Pseudovibrio</taxon>
    </lineage>
</organism>
<evidence type="ECO:0000259" key="1">
    <source>
        <dbReference type="PROSITE" id="PS51707"/>
    </source>
</evidence>
<dbReference type="PROSITE" id="PS51708">
    <property type="entry name" value="CHAD"/>
    <property type="match status" value="1"/>
</dbReference>